<feature type="domain" description="HPr kinase/phosphorylase C-terminal" evidence="1">
    <location>
        <begin position="157"/>
        <end position="208"/>
    </location>
</feature>
<dbReference type="RefSeq" id="WP_008868972.1">
    <property type="nucleotide sequence ID" value="NZ_ACJN02000001.1"/>
</dbReference>
<keyword evidence="2" id="KW-0808">Transferase</keyword>
<dbReference type="SUPFAM" id="SSF53795">
    <property type="entry name" value="PEP carboxykinase-like"/>
    <property type="match status" value="1"/>
</dbReference>
<dbReference type="GO" id="GO:0000155">
    <property type="term" value="F:phosphorelay sensor kinase activity"/>
    <property type="evidence" value="ECO:0007669"/>
    <property type="project" value="InterPro"/>
</dbReference>
<accession>D6SMD2</accession>
<organism evidence="2 3">
    <name type="scientific">Desulfonatronospira thiodismutans ASO3-1</name>
    <dbReference type="NCBI Taxonomy" id="555779"/>
    <lineage>
        <taxon>Bacteria</taxon>
        <taxon>Pseudomonadati</taxon>
        <taxon>Thermodesulfobacteriota</taxon>
        <taxon>Desulfovibrionia</taxon>
        <taxon>Desulfovibrionales</taxon>
        <taxon>Desulfonatronovibrionaceae</taxon>
        <taxon>Desulfonatronospira</taxon>
    </lineage>
</organism>
<dbReference type="EMBL" id="ACJN02000001">
    <property type="protein sequence ID" value="EFI35843.1"/>
    <property type="molecule type" value="Genomic_DNA"/>
</dbReference>
<dbReference type="GO" id="GO:0006109">
    <property type="term" value="P:regulation of carbohydrate metabolic process"/>
    <property type="evidence" value="ECO:0007669"/>
    <property type="project" value="InterPro"/>
</dbReference>
<name>D6SMD2_9BACT</name>
<keyword evidence="3" id="KW-1185">Reference proteome</keyword>
<dbReference type="InterPro" id="IPR027417">
    <property type="entry name" value="P-loop_NTPase"/>
</dbReference>
<dbReference type="AlphaFoldDB" id="D6SMD2"/>
<evidence type="ECO:0000313" key="3">
    <source>
        <dbReference type="Proteomes" id="UP000005496"/>
    </source>
</evidence>
<dbReference type="Proteomes" id="UP000005496">
    <property type="component" value="Unassembled WGS sequence"/>
</dbReference>
<dbReference type="eggNOG" id="COG1493">
    <property type="taxonomic scope" value="Bacteria"/>
</dbReference>
<dbReference type="InterPro" id="IPR011104">
    <property type="entry name" value="Hpr_kin/Pase_C"/>
</dbReference>
<dbReference type="NCBIfam" id="TIGR04355">
    <property type="entry name" value="HprK_rel_B"/>
    <property type="match status" value="1"/>
</dbReference>
<evidence type="ECO:0000313" key="2">
    <source>
        <dbReference type="EMBL" id="EFI35843.1"/>
    </source>
</evidence>
<protein>
    <submittedName>
        <fullName evidence="2">HPr kinase</fullName>
    </submittedName>
</protein>
<dbReference type="Gene3D" id="3.40.50.300">
    <property type="entry name" value="P-loop containing nucleotide triphosphate hydrolases"/>
    <property type="match status" value="1"/>
</dbReference>
<dbReference type="GO" id="GO:0005524">
    <property type="term" value="F:ATP binding"/>
    <property type="evidence" value="ECO:0007669"/>
    <property type="project" value="InterPro"/>
</dbReference>
<reference evidence="2" key="1">
    <citation type="submission" date="2010-05" db="EMBL/GenBank/DDBJ databases">
        <title>The draft genome of Desulfonatronospira thiodismutans ASO3-1.</title>
        <authorList>
            <consortium name="US DOE Joint Genome Institute (JGI-PGF)"/>
            <person name="Lucas S."/>
            <person name="Copeland A."/>
            <person name="Lapidus A."/>
            <person name="Cheng J.-F."/>
            <person name="Bruce D."/>
            <person name="Goodwin L."/>
            <person name="Pitluck S."/>
            <person name="Chertkov O."/>
            <person name="Brettin T."/>
            <person name="Detter J.C."/>
            <person name="Han C."/>
            <person name="Land M.L."/>
            <person name="Hauser L."/>
            <person name="Kyrpides N."/>
            <person name="Mikhailova N."/>
            <person name="Muyzer G."/>
            <person name="Woyke T."/>
        </authorList>
    </citation>
    <scope>NUCLEOTIDE SEQUENCE [LARGE SCALE GENOMIC DNA]</scope>
    <source>
        <strain evidence="2">ASO3-1</strain>
    </source>
</reference>
<keyword evidence="2" id="KW-0418">Kinase</keyword>
<dbReference type="Pfam" id="PF07475">
    <property type="entry name" value="Hpr_kinase_C"/>
    <property type="match status" value="1"/>
</dbReference>
<proteinExistence type="predicted"/>
<gene>
    <name evidence="2" type="ORF">Dthio_PD3281</name>
</gene>
<evidence type="ECO:0000259" key="1">
    <source>
        <dbReference type="Pfam" id="PF07475"/>
    </source>
</evidence>
<sequence>MHYPITPGQSFLHMLGCSNVQDTLDQSVDLQLDDCTIRVEMDEPVLREKLLRYFKPFLIQNDDQPHIVIKALENPPLKPGISLTDLHPGCSKKRIKEQYINIPGGRVVRKKLSGMLFFMNSSENIAIGPCTENDNQIVNFINNRFIQWKLDQGCLLCHAAAVSRKGQGIILAGFSGLGKSTLALHLMNKGLDFVSNDRLMVRKKKEHVEMFGVAKLPRVNPGTILNNPRLTGILTSEEIRKFSGISKDMIWKMEHKYDVWLDKCFGRDRFKLQSGVKALVILNWSRHGQSLEMQRVNLEKRSELLQAVIKSPGLFYYPSDNFRVLEPDPLDYMKFFQDIPVYELGGGIDFQQASDRCAELI</sequence>
<dbReference type="InterPro" id="IPR027597">
    <property type="entry name" value="HprK-rel_B"/>
</dbReference>
<comment type="caution">
    <text evidence="2">The sequence shown here is derived from an EMBL/GenBank/DDBJ whole genome shotgun (WGS) entry which is preliminary data.</text>
</comment>